<proteinExistence type="predicted"/>
<dbReference type="EMBL" id="JABSTU010003843">
    <property type="protein sequence ID" value="KAH7964569.1"/>
    <property type="molecule type" value="Genomic_DNA"/>
</dbReference>
<dbReference type="AlphaFoldDB" id="A0A9J6D0Z1"/>
<evidence type="ECO:0000256" key="1">
    <source>
        <dbReference type="SAM" id="MobiDB-lite"/>
    </source>
</evidence>
<name>A0A9J6D0Z1_RHIMP</name>
<dbReference type="Proteomes" id="UP000821866">
    <property type="component" value="Unassembled WGS sequence"/>
</dbReference>
<protein>
    <submittedName>
        <fullName evidence="3">Uncharacterized protein</fullName>
    </submittedName>
</protein>
<comment type="caution">
    <text evidence="3">The sequence shown here is derived from an EMBL/GenBank/DDBJ whole genome shotgun (WGS) entry which is preliminary data.</text>
</comment>
<sequence length="121" mass="13181">MMDDTPIGEGYEAQSIEATHATKRFAGDEPIDQIFRAHRAWLGAATRESELETRVCLPVIVVNRHGLYVIMAVFGGAILGGACVLGYFDMLNRMLKRYAVPSPPGSTPQTRSVMATLVPTT</sequence>
<feature type="region of interest" description="Disordered" evidence="1">
    <location>
        <begin position="102"/>
        <end position="121"/>
    </location>
</feature>
<evidence type="ECO:0000256" key="2">
    <source>
        <dbReference type="SAM" id="Phobius"/>
    </source>
</evidence>
<keyword evidence="2" id="KW-0472">Membrane</keyword>
<gene>
    <name evidence="3" type="ORF">HPB51_027198</name>
</gene>
<keyword evidence="2" id="KW-1133">Transmembrane helix</keyword>
<feature type="transmembrane region" description="Helical" evidence="2">
    <location>
        <begin position="67"/>
        <end position="88"/>
    </location>
</feature>
<evidence type="ECO:0000313" key="3">
    <source>
        <dbReference type="EMBL" id="KAH7964569.1"/>
    </source>
</evidence>
<evidence type="ECO:0000313" key="4">
    <source>
        <dbReference type="Proteomes" id="UP000821866"/>
    </source>
</evidence>
<organism evidence="3 4">
    <name type="scientific">Rhipicephalus microplus</name>
    <name type="common">Cattle tick</name>
    <name type="synonym">Boophilus microplus</name>
    <dbReference type="NCBI Taxonomy" id="6941"/>
    <lineage>
        <taxon>Eukaryota</taxon>
        <taxon>Metazoa</taxon>
        <taxon>Ecdysozoa</taxon>
        <taxon>Arthropoda</taxon>
        <taxon>Chelicerata</taxon>
        <taxon>Arachnida</taxon>
        <taxon>Acari</taxon>
        <taxon>Parasitiformes</taxon>
        <taxon>Ixodida</taxon>
        <taxon>Ixodoidea</taxon>
        <taxon>Ixodidae</taxon>
        <taxon>Rhipicephalinae</taxon>
        <taxon>Rhipicephalus</taxon>
        <taxon>Boophilus</taxon>
    </lineage>
</organism>
<reference evidence="3" key="1">
    <citation type="journal article" date="2020" name="Cell">
        <title>Large-Scale Comparative Analyses of Tick Genomes Elucidate Their Genetic Diversity and Vector Capacities.</title>
        <authorList>
            <consortium name="Tick Genome and Microbiome Consortium (TIGMIC)"/>
            <person name="Jia N."/>
            <person name="Wang J."/>
            <person name="Shi W."/>
            <person name="Du L."/>
            <person name="Sun Y."/>
            <person name="Zhan W."/>
            <person name="Jiang J.F."/>
            <person name="Wang Q."/>
            <person name="Zhang B."/>
            <person name="Ji P."/>
            <person name="Bell-Sakyi L."/>
            <person name="Cui X.M."/>
            <person name="Yuan T.T."/>
            <person name="Jiang B.G."/>
            <person name="Yang W.F."/>
            <person name="Lam T.T."/>
            <person name="Chang Q.C."/>
            <person name="Ding S.J."/>
            <person name="Wang X.J."/>
            <person name="Zhu J.G."/>
            <person name="Ruan X.D."/>
            <person name="Zhao L."/>
            <person name="Wei J.T."/>
            <person name="Ye R.Z."/>
            <person name="Que T.C."/>
            <person name="Du C.H."/>
            <person name="Zhou Y.H."/>
            <person name="Cheng J.X."/>
            <person name="Dai P.F."/>
            <person name="Guo W.B."/>
            <person name="Han X.H."/>
            <person name="Huang E.J."/>
            <person name="Li L.F."/>
            <person name="Wei W."/>
            <person name="Gao Y.C."/>
            <person name="Liu J.Z."/>
            <person name="Shao H.Z."/>
            <person name="Wang X."/>
            <person name="Wang C.C."/>
            <person name="Yang T.C."/>
            <person name="Huo Q.B."/>
            <person name="Li W."/>
            <person name="Chen H.Y."/>
            <person name="Chen S.E."/>
            <person name="Zhou L.G."/>
            <person name="Ni X.B."/>
            <person name="Tian J.H."/>
            <person name="Sheng Y."/>
            <person name="Liu T."/>
            <person name="Pan Y.S."/>
            <person name="Xia L.Y."/>
            <person name="Li J."/>
            <person name="Zhao F."/>
            <person name="Cao W.C."/>
        </authorList>
    </citation>
    <scope>NUCLEOTIDE SEQUENCE</scope>
    <source>
        <strain evidence="3">Rmic-2018</strain>
    </source>
</reference>
<reference evidence="3" key="2">
    <citation type="submission" date="2021-09" db="EMBL/GenBank/DDBJ databases">
        <authorList>
            <person name="Jia N."/>
            <person name="Wang J."/>
            <person name="Shi W."/>
            <person name="Du L."/>
            <person name="Sun Y."/>
            <person name="Zhan W."/>
            <person name="Jiang J."/>
            <person name="Wang Q."/>
            <person name="Zhang B."/>
            <person name="Ji P."/>
            <person name="Sakyi L.B."/>
            <person name="Cui X."/>
            <person name="Yuan T."/>
            <person name="Jiang B."/>
            <person name="Yang W."/>
            <person name="Lam T.T.-Y."/>
            <person name="Chang Q."/>
            <person name="Ding S."/>
            <person name="Wang X."/>
            <person name="Zhu J."/>
            <person name="Ruan X."/>
            <person name="Zhao L."/>
            <person name="Wei J."/>
            <person name="Que T."/>
            <person name="Du C."/>
            <person name="Cheng J."/>
            <person name="Dai P."/>
            <person name="Han X."/>
            <person name="Huang E."/>
            <person name="Gao Y."/>
            <person name="Liu J."/>
            <person name="Shao H."/>
            <person name="Ye R."/>
            <person name="Li L."/>
            <person name="Wei W."/>
            <person name="Wang X."/>
            <person name="Wang C."/>
            <person name="Huo Q."/>
            <person name="Li W."/>
            <person name="Guo W."/>
            <person name="Chen H."/>
            <person name="Chen S."/>
            <person name="Zhou L."/>
            <person name="Zhou L."/>
            <person name="Ni X."/>
            <person name="Tian J."/>
            <person name="Zhou Y."/>
            <person name="Sheng Y."/>
            <person name="Liu T."/>
            <person name="Pan Y."/>
            <person name="Xia L."/>
            <person name="Li J."/>
            <person name="Zhao F."/>
            <person name="Cao W."/>
        </authorList>
    </citation>
    <scope>NUCLEOTIDE SEQUENCE</scope>
    <source>
        <strain evidence="3">Rmic-2018</strain>
        <tissue evidence="3">Larvae</tissue>
    </source>
</reference>
<keyword evidence="2" id="KW-0812">Transmembrane</keyword>
<accession>A0A9J6D0Z1</accession>
<feature type="compositionally biased region" description="Polar residues" evidence="1">
    <location>
        <begin position="107"/>
        <end position="121"/>
    </location>
</feature>
<keyword evidence="4" id="KW-1185">Reference proteome</keyword>